<dbReference type="SUPFAM" id="SSF56601">
    <property type="entry name" value="beta-lactamase/transpeptidase-like"/>
    <property type="match status" value="1"/>
</dbReference>
<dbReference type="EMBL" id="VRZA01000007">
    <property type="protein sequence ID" value="TXS90780.1"/>
    <property type="molecule type" value="Genomic_DNA"/>
</dbReference>
<dbReference type="RefSeq" id="WP_148069778.1">
    <property type="nucleotide sequence ID" value="NZ_VRZA01000007.1"/>
</dbReference>
<gene>
    <name evidence="3" type="ORF">FV139_17540</name>
</gene>
<dbReference type="Pfam" id="PF00144">
    <property type="entry name" value="Beta-lactamase"/>
    <property type="match status" value="1"/>
</dbReference>
<keyword evidence="4" id="KW-1185">Reference proteome</keyword>
<dbReference type="InterPro" id="IPR050491">
    <property type="entry name" value="AmpC-like"/>
</dbReference>
<dbReference type="InterPro" id="IPR001466">
    <property type="entry name" value="Beta-lactam-related"/>
</dbReference>
<evidence type="ECO:0000259" key="2">
    <source>
        <dbReference type="Pfam" id="PF00144"/>
    </source>
</evidence>
<feature type="signal peptide" evidence="1">
    <location>
        <begin position="1"/>
        <end position="25"/>
    </location>
</feature>
<organism evidence="3 4">
    <name type="scientific">Parahaliea maris</name>
    <dbReference type="NCBI Taxonomy" id="2716870"/>
    <lineage>
        <taxon>Bacteria</taxon>
        <taxon>Pseudomonadati</taxon>
        <taxon>Pseudomonadota</taxon>
        <taxon>Gammaproteobacteria</taxon>
        <taxon>Cellvibrionales</taxon>
        <taxon>Halieaceae</taxon>
        <taxon>Parahaliea</taxon>
    </lineage>
</organism>
<evidence type="ECO:0000313" key="4">
    <source>
        <dbReference type="Proteomes" id="UP000321039"/>
    </source>
</evidence>
<dbReference type="PANTHER" id="PTHR46825:SF12">
    <property type="entry name" value="PENICILLIN-BINDING PROTEIN 4"/>
    <property type="match status" value="1"/>
</dbReference>
<protein>
    <submittedName>
        <fullName evidence="3">Beta-lactamase family protein</fullName>
    </submittedName>
</protein>
<feature type="chain" id="PRO_5022710459" evidence="1">
    <location>
        <begin position="26"/>
        <end position="402"/>
    </location>
</feature>
<sequence length="402" mass="43253">MTKSWPRFVAILLAVWMTASSTLGADSEARPVENSTEVPPALAAAINTLLQEHHVPGASVAVMDGYRILWAQGFGVASLTGAQPVTVHTRFQACSLSKPVAVRALLTLVDAGKVELDQPANRYLKRWQIPNNSTFKGDIITVRQLVTHSAGLSASFYPGYRPGEKLPDTLTDMLNGEPPTTSEPVEPIFEAGSQWRYSGGGLLVVQLLIEDVTGQAFAAFMQSTVLNPLQMADSTYVSPYPEALLAVSAVGYAQDGTLVPGGYREYPAAAVAGLWTTASDLARSMIALQKNVNGLEPGFVSRTLARDMLTPQETGLPPQIEKIPTFTPQMGLGYLLEGRDPNTGKPTRFWHWGDNPGYKALQVATLEGGRGVVILTNSDAGVAVTRPIAERVADYYGWPLEE</sequence>
<feature type="domain" description="Beta-lactamase-related" evidence="2">
    <location>
        <begin position="43"/>
        <end position="389"/>
    </location>
</feature>
<reference evidence="3 4" key="1">
    <citation type="submission" date="2019-08" db="EMBL/GenBank/DDBJ databases">
        <title>Parahaliea maris sp. nov., isolated from the surface seawater.</title>
        <authorList>
            <person name="Liu Y."/>
        </authorList>
    </citation>
    <scope>NUCLEOTIDE SEQUENCE [LARGE SCALE GENOMIC DNA]</scope>
    <source>
        <strain evidence="3 4">HSLHS9</strain>
    </source>
</reference>
<dbReference type="Proteomes" id="UP000321039">
    <property type="component" value="Unassembled WGS sequence"/>
</dbReference>
<dbReference type="Gene3D" id="3.40.710.10">
    <property type="entry name" value="DD-peptidase/beta-lactamase superfamily"/>
    <property type="match status" value="1"/>
</dbReference>
<evidence type="ECO:0000313" key="3">
    <source>
        <dbReference type="EMBL" id="TXS90780.1"/>
    </source>
</evidence>
<proteinExistence type="predicted"/>
<comment type="caution">
    <text evidence="3">The sequence shown here is derived from an EMBL/GenBank/DDBJ whole genome shotgun (WGS) entry which is preliminary data.</text>
</comment>
<accession>A0A5C8ZSX7</accession>
<keyword evidence="1" id="KW-0732">Signal</keyword>
<dbReference type="PANTHER" id="PTHR46825">
    <property type="entry name" value="D-ALANYL-D-ALANINE-CARBOXYPEPTIDASE/ENDOPEPTIDASE AMPH"/>
    <property type="match status" value="1"/>
</dbReference>
<name>A0A5C8ZSX7_9GAMM</name>
<dbReference type="InterPro" id="IPR012338">
    <property type="entry name" value="Beta-lactam/transpept-like"/>
</dbReference>
<dbReference type="AlphaFoldDB" id="A0A5C8ZSX7"/>
<evidence type="ECO:0000256" key="1">
    <source>
        <dbReference type="SAM" id="SignalP"/>
    </source>
</evidence>